<dbReference type="Proteomes" id="UP000018542">
    <property type="component" value="Chromosome"/>
</dbReference>
<dbReference type="HOGENOM" id="CLU_115697_4_0_5"/>
<protein>
    <submittedName>
        <fullName evidence="2">Cytochrome C biogenesis protein CcmH</fullName>
    </submittedName>
</protein>
<dbReference type="RefSeq" id="WP_023788361.1">
    <property type="nucleotide sequence ID" value="NC_022997.1"/>
</dbReference>
<dbReference type="PANTHER" id="PTHR39426">
    <property type="entry name" value="HOMOLOGY TO DEATH-ON-CURING PROTEIN OF PHAGE P1"/>
    <property type="match status" value="1"/>
</dbReference>
<dbReference type="InterPro" id="IPR003812">
    <property type="entry name" value="Fido"/>
</dbReference>
<dbReference type="InterPro" id="IPR036597">
    <property type="entry name" value="Fido-like_dom_sf"/>
</dbReference>
<dbReference type="InterPro" id="IPR006440">
    <property type="entry name" value="Doc"/>
</dbReference>
<keyword evidence="3" id="KW-1185">Reference proteome</keyword>
<feature type="domain" description="Fido" evidence="1">
    <location>
        <begin position="7"/>
        <end position="123"/>
    </location>
</feature>
<dbReference type="AlphaFoldDB" id="V5SHN0"/>
<evidence type="ECO:0000259" key="1">
    <source>
        <dbReference type="PROSITE" id="PS51459"/>
    </source>
</evidence>
<dbReference type="OrthoDB" id="9802752at2"/>
<organism evidence="2 3">
    <name type="scientific">Hyphomicrobium nitrativorans NL23</name>
    <dbReference type="NCBI Taxonomy" id="1029756"/>
    <lineage>
        <taxon>Bacteria</taxon>
        <taxon>Pseudomonadati</taxon>
        <taxon>Pseudomonadota</taxon>
        <taxon>Alphaproteobacteria</taxon>
        <taxon>Hyphomicrobiales</taxon>
        <taxon>Hyphomicrobiaceae</taxon>
        <taxon>Hyphomicrobium</taxon>
    </lineage>
</organism>
<dbReference type="InterPro" id="IPR053737">
    <property type="entry name" value="Type_II_TA_Toxin"/>
</dbReference>
<dbReference type="PATRIC" id="fig|1029756.8.peg.3186"/>
<dbReference type="PROSITE" id="PS51459">
    <property type="entry name" value="FIDO"/>
    <property type="match status" value="1"/>
</dbReference>
<dbReference type="Gene3D" id="1.20.120.1870">
    <property type="entry name" value="Fic/DOC protein, Fido domain"/>
    <property type="match status" value="1"/>
</dbReference>
<name>V5SHN0_9HYPH</name>
<sequence>MTEPRWITKAQVVRIHAEQLATFGGPDGLRDEGMLESALGRPRNKWAFGERDLAVLAAAYAFGLARNHPFVDGNKRAAFMAMMTFLRKNAIAFVPDPAEATVAIVDLAAGEIDEDGLARWIRDNWPAD</sequence>
<dbReference type="KEGG" id="hni:W911_15280"/>
<dbReference type="PANTHER" id="PTHR39426:SF1">
    <property type="entry name" value="HOMOLOGY TO DEATH-ON-CURING PROTEIN OF PHAGE P1"/>
    <property type="match status" value="1"/>
</dbReference>
<dbReference type="EMBL" id="CP006912">
    <property type="protein sequence ID" value="AHB49449.1"/>
    <property type="molecule type" value="Genomic_DNA"/>
</dbReference>
<dbReference type="SUPFAM" id="SSF140931">
    <property type="entry name" value="Fic-like"/>
    <property type="match status" value="1"/>
</dbReference>
<evidence type="ECO:0000313" key="2">
    <source>
        <dbReference type="EMBL" id="AHB49449.1"/>
    </source>
</evidence>
<dbReference type="PIRSF" id="PIRSF018297">
    <property type="entry name" value="Doc"/>
    <property type="match status" value="1"/>
</dbReference>
<reference evidence="2 3" key="1">
    <citation type="journal article" date="2014" name="Genome Announc.">
        <title>Complete Genome Sequence of Hyphomicrobium nitrativorans Strain NL23, a Denitrifying Bacterium Isolated from Biofilm of a Methanol-Fed Denitrification System Treating Seawater at the Montreal Biodome.</title>
        <authorList>
            <person name="Martineau C."/>
            <person name="Villeneuve C."/>
            <person name="Mauffrey F."/>
            <person name="Villemur R."/>
        </authorList>
    </citation>
    <scope>NUCLEOTIDE SEQUENCE [LARGE SCALE GENOMIC DNA]</scope>
    <source>
        <strain evidence="2">NL23</strain>
    </source>
</reference>
<dbReference type="Pfam" id="PF02661">
    <property type="entry name" value="Fic"/>
    <property type="match status" value="1"/>
</dbReference>
<accession>V5SHN0</accession>
<evidence type="ECO:0000313" key="3">
    <source>
        <dbReference type="Proteomes" id="UP000018542"/>
    </source>
</evidence>
<dbReference type="STRING" id="1029756.W911_15280"/>
<gene>
    <name evidence="2" type="ORF">W911_15280</name>
</gene>
<dbReference type="GO" id="GO:0016301">
    <property type="term" value="F:kinase activity"/>
    <property type="evidence" value="ECO:0007669"/>
    <property type="project" value="InterPro"/>
</dbReference>
<dbReference type="NCBIfam" id="TIGR01550">
    <property type="entry name" value="DOC_P1"/>
    <property type="match status" value="1"/>
</dbReference>
<proteinExistence type="predicted"/>